<reference evidence="1 2" key="1">
    <citation type="journal article" date="2021" name="Sci. Rep.">
        <title>The distribution of antibiotic resistance genes in chicken gut microbiota commensals.</title>
        <authorList>
            <person name="Juricova H."/>
            <person name="Matiasovicova J."/>
            <person name="Kubasova T."/>
            <person name="Cejkova D."/>
            <person name="Rychlik I."/>
        </authorList>
    </citation>
    <scope>NUCLEOTIDE SEQUENCE [LARGE SCALE GENOMIC DNA]</scope>
    <source>
        <strain evidence="1 2">An829</strain>
    </source>
</reference>
<keyword evidence="2" id="KW-1185">Reference proteome</keyword>
<dbReference type="Pfam" id="PF06834">
    <property type="entry name" value="TraU"/>
    <property type="match status" value="1"/>
</dbReference>
<accession>A0ABS2DVF6</accession>
<evidence type="ECO:0000313" key="2">
    <source>
        <dbReference type="Proteomes" id="UP000715095"/>
    </source>
</evidence>
<name>A0ABS2DVF6_9BURK</name>
<sequence>ELYWCAGSWGMLYPFTGNVLGRDGILRTTSLMATRTLAALHRRGLEWLTVGDEVMCGGEIAPFLPKNQYRFTVMYPTPETDDSHVIGESDLLWGMGRVLPAVGEDPVYLVWRWLD</sequence>
<comment type="caution">
    <text evidence="1">The sequence shown here is derived from an EMBL/GenBank/DDBJ whole genome shotgun (WGS) entry which is preliminary data.</text>
</comment>
<gene>
    <name evidence="1" type="ORF">H6A60_12730</name>
</gene>
<evidence type="ECO:0000313" key="1">
    <source>
        <dbReference type="EMBL" id="MBM6705329.1"/>
    </source>
</evidence>
<organism evidence="1 2">
    <name type="scientific">Sutterella massiliensis</name>
    <dbReference type="NCBI Taxonomy" id="1816689"/>
    <lineage>
        <taxon>Bacteria</taxon>
        <taxon>Pseudomonadati</taxon>
        <taxon>Pseudomonadota</taxon>
        <taxon>Betaproteobacteria</taxon>
        <taxon>Burkholderiales</taxon>
        <taxon>Sutterellaceae</taxon>
        <taxon>Sutterella</taxon>
    </lineage>
</organism>
<dbReference type="RefSeq" id="WP_205105247.1">
    <property type="nucleotide sequence ID" value="NZ_JACJJC010000344.1"/>
</dbReference>
<dbReference type="Proteomes" id="UP000715095">
    <property type="component" value="Unassembled WGS sequence"/>
</dbReference>
<feature type="non-terminal residue" evidence="1">
    <location>
        <position position="1"/>
    </location>
</feature>
<dbReference type="InterPro" id="IPR009649">
    <property type="entry name" value="TraU"/>
</dbReference>
<protein>
    <submittedName>
        <fullName evidence="1">TraU family protein</fullName>
    </submittedName>
</protein>
<dbReference type="EMBL" id="JACJJC010000344">
    <property type="protein sequence ID" value="MBM6705329.1"/>
    <property type="molecule type" value="Genomic_DNA"/>
</dbReference>
<feature type="non-terminal residue" evidence="1">
    <location>
        <position position="115"/>
    </location>
</feature>
<proteinExistence type="predicted"/>